<dbReference type="EC" id="2.7.11.1" evidence="4"/>
<evidence type="ECO:0000256" key="9">
    <source>
        <dbReference type="ARBA" id="ARBA00022723"/>
    </source>
</evidence>
<dbReference type="CDD" id="cd14339">
    <property type="entry name" value="UBA_SNRK"/>
    <property type="match status" value="1"/>
</dbReference>
<dbReference type="CDD" id="cd14074">
    <property type="entry name" value="STKc_SNRK"/>
    <property type="match status" value="1"/>
</dbReference>
<dbReference type="InterPro" id="IPR011009">
    <property type="entry name" value="Kinase-like_dom_sf"/>
</dbReference>
<keyword evidence="12 20" id="KW-0067">ATP-binding</keyword>
<dbReference type="AlphaFoldDB" id="A0A811JUG4"/>
<evidence type="ECO:0000313" key="24">
    <source>
        <dbReference type="Proteomes" id="UP000614601"/>
    </source>
</evidence>
<evidence type="ECO:0000256" key="2">
    <source>
        <dbReference type="ARBA" id="ARBA00004123"/>
    </source>
</evidence>
<dbReference type="Proteomes" id="UP000614601">
    <property type="component" value="Unassembled WGS sequence"/>
</dbReference>
<dbReference type="GO" id="GO:0035556">
    <property type="term" value="P:intracellular signal transduction"/>
    <property type="evidence" value="ECO:0007669"/>
    <property type="project" value="TreeGrafter"/>
</dbReference>
<dbReference type="InterPro" id="IPR008271">
    <property type="entry name" value="Ser/Thr_kinase_AS"/>
</dbReference>
<keyword evidence="8" id="KW-0808">Transferase</keyword>
<keyword evidence="5" id="KW-0488">Methylation</keyword>
<dbReference type="PROSITE" id="PS00108">
    <property type="entry name" value="PROTEIN_KINASE_ST"/>
    <property type="match status" value="1"/>
</dbReference>
<dbReference type="GO" id="GO:0004674">
    <property type="term" value="F:protein serine/threonine kinase activity"/>
    <property type="evidence" value="ECO:0007669"/>
    <property type="project" value="UniProtKB-KW"/>
</dbReference>
<keyword evidence="6" id="KW-0723">Serine/threonine-protein kinase</keyword>
<dbReference type="FunFam" id="1.10.510.10:FF:000166">
    <property type="entry name" value="SNF-related serine/threonine-protein kinase"/>
    <property type="match status" value="1"/>
</dbReference>
<dbReference type="EMBL" id="CAJFDH010000001">
    <property type="protein sequence ID" value="CAD5206749.1"/>
    <property type="molecule type" value="Genomic_DNA"/>
</dbReference>
<reference evidence="23" key="1">
    <citation type="submission" date="2020-09" db="EMBL/GenBank/DDBJ databases">
        <authorList>
            <person name="Kikuchi T."/>
        </authorList>
    </citation>
    <scope>NUCLEOTIDE SEQUENCE</scope>
    <source>
        <strain evidence="23">SH1</strain>
    </source>
</reference>
<evidence type="ECO:0000256" key="8">
    <source>
        <dbReference type="ARBA" id="ARBA00022679"/>
    </source>
</evidence>
<feature type="region of interest" description="Disordered" evidence="21">
    <location>
        <begin position="586"/>
        <end position="614"/>
    </location>
</feature>
<organism evidence="23 24">
    <name type="scientific">Bursaphelenchus okinawaensis</name>
    <dbReference type="NCBI Taxonomy" id="465554"/>
    <lineage>
        <taxon>Eukaryota</taxon>
        <taxon>Metazoa</taxon>
        <taxon>Ecdysozoa</taxon>
        <taxon>Nematoda</taxon>
        <taxon>Chromadorea</taxon>
        <taxon>Rhabditida</taxon>
        <taxon>Tylenchina</taxon>
        <taxon>Tylenchomorpha</taxon>
        <taxon>Aphelenchoidea</taxon>
        <taxon>Aphelenchoididae</taxon>
        <taxon>Bursaphelenchus</taxon>
    </lineage>
</organism>
<feature type="compositionally biased region" description="Low complexity" evidence="21">
    <location>
        <begin position="595"/>
        <end position="614"/>
    </location>
</feature>
<dbReference type="SMART" id="SM00220">
    <property type="entry name" value="S_TKc"/>
    <property type="match status" value="1"/>
</dbReference>
<comment type="catalytic activity">
    <reaction evidence="15">
        <text>L-threonyl-[protein] + ATP = O-phospho-L-threonyl-[protein] + ADP + H(+)</text>
        <dbReference type="Rhea" id="RHEA:46608"/>
        <dbReference type="Rhea" id="RHEA-COMP:11060"/>
        <dbReference type="Rhea" id="RHEA-COMP:11605"/>
        <dbReference type="ChEBI" id="CHEBI:15378"/>
        <dbReference type="ChEBI" id="CHEBI:30013"/>
        <dbReference type="ChEBI" id="CHEBI:30616"/>
        <dbReference type="ChEBI" id="CHEBI:61977"/>
        <dbReference type="ChEBI" id="CHEBI:456216"/>
        <dbReference type="EC" id="2.7.11.1"/>
    </reaction>
</comment>
<feature type="region of interest" description="Disordered" evidence="21">
    <location>
        <begin position="495"/>
        <end position="526"/>
    </location>
</feature>
<evidence type="ECO:0000256" key="14">
    <source>
        <dbReference type="ARBA" id="ARBA00023242"/>
    </source>
</evidence>
<dbReference type="PANTHER" id="PTHR24346">
    <property type="entry name" value="MAP/MICROTUBULE AFFINITY-REGULATING KINASE"/>
    <property type="match status" value="1"/>
</dbReference>
<dbReference type="OrthoDB" id="193931at2759"/>
<feature type="compositionally biased region" description="Polar residues" evidence="21">
    <location>
        <begin position="511"/>
        <end position="522"/>
    </location>
</feature>
<feature type="compositionally biased region" description="Basic and acidic residues" evidence="21">
    <location>
        <begin position="846"/>
        <end position="856"/>
    </location>
</feature>
<feature type="compositionally biased region" description="Low complexity" evidence="21">
    <location>
        <begin position="435"/>
        <end position="448"/>
    </location>
</feature>
<feature type="region of interest" description="Disordered" evidence="21">
    <location>
        <begin position="670"/>
        <end position="693"/>
    </location>
</feature>
<comment type="catalytic activity">
    <reaction evidence="16">
        <text>L-seryl-[protein] + ATP = O-phospho-L-seryl-[protein] + ADP + H(+)</text>
        <dbReference type="Rhea" id="RHEA:17989"/>
        <dbReference type="Rhea" id="RHEA-COMP:9863"/>
        <dbReference type="Rhea" id="RHEA-COMP:11604"/>
        <dbReference type="ChEBI" id="CHEBI:15378"/>
        <dbReference type="ChEBI" id="CHEBI:29999"/>
        <dbReference type="ChEBI" id="CHEBI:30616"/>
        <dbReference type="ChEBI" id="CHEBI:83421"/>
        <dbReference type="ChEBI" id="CHEBI:456216"/>
        <dbReference type="EC" id="2.7.11.1"/>
    </reaction>
</comment>
<evidence type="ECO:0000256" key="19">
    <source>
        <dbReference type="ARBA" id="ARBA00077142"/>
    </source>
</evidence>
<evidence type="ECO:0000256" key="21">
    <source>
        <dbReference type="SAM" id="MobiDB-lite"/>
    </source>
</evidence>
<feature type="domain" description="Protein kinase" evidence="22">
    <location>
        <begin position="29"/>
        <end position="282"/>
    </location>
</feature>
<keyword evidence="7" id="KW-0597">Phosphoprotein</keyword>
<dbReference type="GO" id="GO:0005524">
    <property type="term" value="F:ATP binding"/>
    <property type="evidence" value="ECO:0007669"/>
    <property type="project" value="UniProtKB-UniRule"/>
</dbReference>
<evidence type="ECO:0000256" key="5">
    <source>
        <dbReference type="ARBA" id="ARBA00022481"/>
    </source>
</evidence>
<evidence type="ECO:0000256" key="15">
    <source>
        <dbReference type="ARBA" id="ARBA00047899"/>
    </source>
</evidence>
<dbReference type="InterPro" id="IPR017441">
    <property type="entry name" value="Protein_kinase_ATP_BS"/>
</dbReference>
<feature type="region of interest" description="Disordered" evidence="21">
    <location>
        <begin position="774"/>
        <end position="815"/>
    </location>
</feature>
<dbReference type="EMBL" id="CAJFCW020000001">
    <property type="protein sequence ID" value="CAG9082984.1"/>
    <property type="molecule type" value="Genomic_DNA"/>
</dbReference>
<keyword evidence="13" id="KW-0460">Magnesium</keyword>
<dbReference type="GO" id="GO:0046872">
    <property type="term" value="F:metal ion binding"/>
    <property type="evidence" value="ECO:0007669"/>
    <property type="project" value="UniProtKB-KW"/>
</dbReference>
<evidence type="ECO:0000256" key="17">
    <source>
        <dbReference type="ARBA" id="ARBA00054738"/>
    </source>
</evidence>
<dbReference type="Proteomes" id="UP000783686">
    <property type="component" value="Unassembled WGS sequence"/>
</dbReference>
<feature type="region of interest" description="Disordered" evidence="21">
    <location>
        <begin position="724"/>
        <end position="759"/>
    </location>
</feature>
<evidence type="ECO:0000259" key="22">
    <source>
        <dbReference type="PROSITE" id="PS50011"/>
    </source>
</evidence>
<comment type="caution">
    <text evidence="23">The sequence shown here is derived from an EMBL/GenBank/DDBJ whole genome shotgun (WGS) entry which is preliminary data.</text>
</comment>
<comment type="cofactor">
    <cofactor evidence="1">
        <name>Mg(2+)</name>
        <dbReference type="ChEBI" id="CHEBI:18420"/>
    </cofactor>
</comment>
<evidence type="ECO:0000256" key="6">
    <source>
        <dbReference type="ARBA" id="ARBA00022527"/>
    </source>
</evidence>
<dbReference type="GO" id="GO:0005634">
    <property type="term" value="C:nucleus"/>
    <property type="evidence" value="ECO:0007669"/>
    <property type="project" value="UniProtKB-SubCell"/>
</dbReference>
<dbReference type="PROSITE" id="PS00107">
    <property type="entry name" value="PROTEIN_KINASE_ATP"/>
    <property type="match status" value="1"/>
</dbReference>
<evidence type="ECO:0000256" key="18">
    <source>
        <dbReference type="ARBA" id="ARBA00074971"/>
    </source>
</evidence>
<proteinExistence type="inferred from homology"/>
<feature type="region of interest" description="Disordered" evidence="21">
    <location>
        <begin position="435"/>
        <end position="455"/>
    </location>
</feature>
<comment type="similarity">
    <text evidence="3">Belongs to the protein kinase superfamily. CAMK Ser/Thr protein kinase family.</text>
</comment>
<comment type="subcellular location">
    <subcellularLocation>
        <location evidence="2">Nucleus</location>
    </subcellularLocation>
</comment>
<evidence type="ECO:0000256" key="10">
    <source>
        <dbReference type="ARBA" id="ARBA00022741"/>
    </source>
</evidence>
<evidence type="ECO:0000256" key="13">
    <source>
        <dbReference type="ARBA" id="ARBA00022842"/>
    </source>
</evidence>
<dbReference type="PROSITE" id="PS50011">
    <property type="entry name" value="PROTEIN_KINASE_DOM"/>
    <property type="match status" value="1"/>
</dbReference>
<gene>
    <name evidence="23" type="ORF">BOKJ2_LOCUS1433</name>
</gene>
<evidence type="ECO:0000256" key="20">
    <source>
        <dbReference type="PROSITE-ProRule" id="PRU10141"/>
    </source>
</evidence>
<name>A0A811JUG4_9BILA</name>
<evidence type="ECO:0000256" key="12">
    <source>
        <dbReference type="ARBA" id="ARBA00022840"/>
    </source>
</evidence>
<keyword evidence="9" id="KW-0479">Metal-binding</keyword>
<feature type="region of interest" description="Disordered" evidence="21">
    <location>
        <begin position="834"/>
        <end position="863"/>
    </location>
</feature>
<evidence type="ECO:0000256" key="11">
    <source>
        <dbReference type="ARBA" id="ARBA00022777"/>
    </source>
</evidence>
<dbReference type="Pfam" id="PF00069">
    <property type="entry name" value="Pkinase"/>
    <property type="match status" value="1"/>
</dbReference>
<dbReference type="SUPFAM" id="SSF56112">
    <property type="entry name" value="Protein kinase-like (PK-like)"/>
    <property type="match status" value="1"/>
</dbReference>
<evidence type="ECO:0000256" key="3">
    <source>
        <dbReference type="ARBA" id="ARBA00006692"/>
    </source>
</evidence>
<feature type="compositionally biased region" description="Polar residues" evidence="21">
    <location>
        <begin position="805"/>
        <end position="815"/>
    </location>
</feature>
<dbReference type="PANTHER" id="PTHR24346:SF45">
    <property type="entry name" value="PROTEIN KINASE DOMAIN-CONTAINING PROTEIN"/>
    <property type="match status" value="1"/>
</dbReference>
<evidence type="ECO:0000313" key="23">
    <source>
        <dbReference type="EMBL" id="CAD5206749.1"/>
    </source>
</evidence>
<evidence type="ECO:0000256" key="16">
    <source>
        <dbReference type="ARBA" id="ARBA00048679"/>
    </source>
</evidence>
<dbReference type="FunFam" id="3.30.200.20:FF:000003">
    <property type="entry name" value="Non-specific serine/threonine protein kinase"/>
    <property type="match status" value="1"/>
</dbReference>
<evidence type="ECO:0000256" key="1">
    <source>
        <dbReference type="ARBA" id="ARBA00001946"/>
    </source>
</evidence>
<sequence>MPNGKDKKQNFLRRNSSVSISDARIAGLYDLEHTIGKGHFAVVKLARHVFTGEKVAVKVIDKTKLDPESAADLMQEVRCMKLVQHPNIVRLYEVIDTKTKLFLILELGDYDMYDYIMKTSEKGIKESDAQQYFSQITKAIDYCHALHVVHRDLKPENVVFFEKVGMVKLTDFGFSNLYTPGQMLTTSCGSLAYSAPEILLGDSYEAPAIDVWSLGVILYMLVCGRLPFQEANDSETLTRILDCRYTIPDHVSPNCKDLIQKMLVRDPTKRASLPDILNSPWVVAGDRGHAEALPLVFRDHLPDVAHSTIIEQMVAGGIGTEENILNSIERGEYSYLTATYYLLAERILSGYREEQAQKLRKISSSTNEDVEYNSGPVTANNAARSRSNSFRGLNNRRACTILKEESEEELSSYLRSSSRQSSRYFNLKKEGSLRRSFPSRASSAESSRTNNPTISEDLAVSYREDEKVPLNDSHLLPKDHTFEELSPIREMMENQASTNGLSCSGVVGGRQPSTDPSFNRTPSAPIPISSLAQRTKRQHKHVLSRRNSSPSVSMFAKCSIYSSRDRISPHAIQELLELSRYSSMKRAASPDRLDSPISRSSSPSSSGRTSPAVSVSGITARLKASTLASSTGMRKLSSSPHLLGICEEIEDSEEPASSFKTEAAPVFSVDGSLGKSGRDARSASTGYSGHRWQIDPHLKNHSFGELNKKSSSYASLRAIRTKQLQSPDVSRLENHYRIPGRSRRSTSCSSSDTSDDDCNERRLNLIAMKYCKRNSDETNSDDDPPASGSDWRPQLTHSKSEGRQSSDTTKANDAQGTSYMVADDMCQKRVNLHPILEHPTNNDSYTEERSADRFSEDGSSEDNFCRHLRRSCSLEGRSKKRIECPDEAPLY</sequence>
<keyword evidence="10 20" id="KW-0547">Nucleotide-binding</keyword>
<feature type="region of interest" description="Disordered" evidence="21">
    <location>
        <begin position="362"/>
        <end position="383"/>
    </location>
</feature>
<keyword evidence="11" id="KW-0418">Kinase</keyword>
<feature type="binding site" evidence="20">
    <location>
        <position position="58"/>
    </location>
    <ligand>
        <name>ATP</name>
        <dbReference type="ChEBI" id="CHEBI:30616"/>
    </ligand>
</feature>
<evidence type="ECO:0000256" key="7">
    <source>
        <dbReference type="ARBA" id="ARBA00022553"/>
    </source>
</evidence>
<comment type="function">
    <text evidence="17">May play a role in hematopoietic cell proliferation or differentiation. Potential mediator of neuronal apoptosis.</text>
</comment>
<keyword evidence="14" id="KW-0539">Nucleus</keyword>
<protein>
    <recommendedName>
        <fullName evidence="18">SNF-related serine/threonine-protein kinase</fullName>
        <ecNumber evidence="4">2.7.11.1</ecNumber>
    </recommendedName>
    <alternativeName>
        <fullName evidence="19">SNF1-related kinase</fullName>
    </alternativeName>
</protein>
<dbReference type="Gene3D" id="1.10.510.10">
    <property type="entry name" value="Transferase(Phosphotransferase) domain 1"/>
    <property type="match status" value="1"/>
</dbReference>
<keyword evidence="24" id="KW-1185">Reference proteome</keyword>
<dbReference type="GO" id="GO:0005737">
    <property type="term" value="C:cytoplasm"/>
    <property type="evidence" value="ECO:0007669"/>
    <property type="project" value="TreeGrafter"/>
</dbReference>
<dbReference type="InterPro" id="IPR000719">
    <property type="entry name" value="Prot_kinase_dom"/>
</dbReference>
<evidence type="ECO:0000256" key="4">
    <source>
        <dbReference type="ARBA" id="ARBA00012513"/>
    </source>
</evidence>
<accession>A0A811JUG4</accession>